<dbReference type="InterPro" id="IPR005919">
    <property type="entry name" value="Pmev_kin_anim"/>
</dbReference>
<keyword evidence="14" id="KW-0443">Lipid metabolism</keyword>
<keyword evidence="16" id="KW-0753">Steroid metabolism</keyword>
<comment type="pathway">
    <text evidence="2">Isoprenoid biosynthesis; isopentenyl diphosphate biosynthesis via mevalonate pathway; isopentenyl diphosphate from (R)-mevalonate: step 2/3.</text>
</comment>
<evidence type="ECO:0000313" key="20">
    <source>
        <dbReference type="Proteomes" id="UP001189429"/>
    </source>
</evidence>
<dbReference type="Gene3D" id="3.40.50.300">
    <property type="entry name" value="P-loop containing nucleotide triphosphate hydrolases"/>
    <property type="match status" value="1"/>
</dbReference>
<evidence type="ECO:0000256" key="2">
    <source>
        <dbReference type="ARBA" id="ARBA00005017"/>
    </source>
</evidence>
<evidence type="ECO:0000256" key="10">
    <source>
        <dbReference type="ARBA" id="ARBA00022778"/>
    </source>
</evidence>
<keyword evidence="4" id="KW-0963">Cytoplasm</keyword>
<keyword evidence="15" id="KW-1207">Sterol metabolism</keyword>
<evidence type="ECO:0000256" key="17">
    <source>
        <dbReference type="ARBA" id="ARBA00034549"/>
    </source>
</evidence>
<keyword evidence="5" id="KW-0444">Lipid biosynthesis</keyword>
<organism evidence="19 20">
    <name type="scientific">Prorocentrum cordatum</name>
    <dbReference type="NCBI Taxonomy" id="2364126"/>
    <lineage>
        <taxon>Eukaryota</taxon>
        <taxon>Sar</taxon>
        <taxon>Alveolata</taxon>
        <taxon>Dinophyceae</taxon>
        <taxon>Prorocentrales</taxon>
        <taxon>Prorocentraceae</taxon>
        <taxon>Prorocentrum</taxon>
    </lineage>
</organism>
<evidence type="ECO:0000256" key="13">
    <source>
        <dbReference type="ARBA" id="ARBA00023011"/>
    </source>
</evidence>
<reference evidence="19" key="1">
    <citation type="submission" date="2023-10" db="EMBL/GenBank/DDBJ databases">
        <authorList>
            <person name="Chen Y."/>
            <person name="Shah S."/>
            <person name="Dougan E. K."/>
            <person name="Thang M."/>
            <person name="Chan C."/>
        </authorList>
    </citation>
    <scope>NUCLEOTIDE SEQUENCE [LARGE SCALE GENOMIC DNA]</scope>
</reference>
<keyword evidence="7" id="KW-0808">Transferase</keyword>
<gene>
    <name evidence="19" type="ORF">PCOR1329_LOCUS50949</name>
</gene>
<name>A0ABN9UTU5_9DINO</name>
<keyword evidence="13" id="KW-0756">Sterol biosynthesis</keyword>
<keyword evidence="6" id="KW-0153">Cholesterol metabolism</keyword>
<keyword evidence="10" id="KW-0152">Cholesterol biosynthesis</keyword>
<evidence type="ECO:0000256" key="12">
    <source>
        <dbReference type="ARBA" id="ARBA00022955"/>
    </source>
</evidence>
<keyword evidence="20" id="KW-1185">Reference proteome</keyword>
<evidence type="ECO:0000256" key="8">
    <source>
        <dbReference type="ARBA" id="ARBA00022741"/>
    </source>
</evidence>
<keyword evidence="9" id="KW-0418">Kinase</keyword>
<dbReference type="EC" id="2.7.4.2" evidence="3"/>
<evidence type="ECO:0000256" key="7">
    <source>
        <dbReference type="ARBA" id="ARBA00022679"/>
    </source>
</evidence>
<dbReference type="Pfam" id="PF04275">
    <property type="entry name" value="P-mevalo_kinase"/>
    <property type="match status" value="1"/>
</dbReference>
<evidence type="ECO:0000256" key="9">
    <source>
        <dbReference type="ARBA" id="ARBA00022777"/>
    </source>
</evidence>
<accession>A0ABN9UTU5</accession>
<comment type="subcellular location">
    <subcellularLocation>
        <location evidence="1">Cytoplasm</location>
        <location evidence="1">Cytosol</location>
    </subcellularLocation>
</comment>
<evidence type="ECO:0000256" key="3">
    <source>
        <dbReference type="ARBA" id="ARBA00012958"/>
    </source>
</evidence>
<protein>
    <recommendedName>
        <fullName evidence="17">Phosphomevalonate kinase</fullName>
        <ecNumber evidence="3">2.7.4.2</ecNumber>
    </recommendedName>
</protein>
<evidence type="ECO:0000256" key="15">
    <source>
        <dbReference type="ARBA" id="ARBA00023166"/>
    </source>
</evidence>
<feature type="compositionally biased region" description="Pro residues" evidence="18">
    <location>
        <begin position="313"/>
        <end position="327"/>
    </location>
</feature>
<keyword evidence="12" id="KW-0752">Steroid biosynthesis</keyword>
<keyword evidence="11" id="KW-0067">ATP-binding</keyword>
<evidence type="ECO:0000256" key="11">
    <source>
        <dbReference type="ARBA" id="ARBA00022840"/>
    </source>
</evidence>
<evidence type="ECO:0000313" key="19">
    <source>
        <dbReference type="EMBL" id="CAK0862562.1"/>
    </source>
</evidence>
<evidence type="ECO:0000256" key="14">
    <source>
        <dbReference type="ARBA" id="ARBA00023098"/>
    </source>
</evidence>
<evidence type="ECO:0000256" key="1">
    <source>
        <dbReference type="ARBA" id="ARBA00004514"/>
    </source>
</evidence>
<feature type="compositionally biased region" description="Basic and acidic residues" evidence="18">
    <location>
        <begin position="294"/>
        <end position="308"/>
    </location>
</feature>
<evidence type="ECO:0000256" key="18">
    <source>
        <dbReference type="SAM" id="MobiDB-lite"/>
    </source>
</evidence>
<evidence type="ECO:0000256" key="16">
    <source>
        <dbReference type="ARBA" id="ARBA00023221"/>
    </source>
</evidence>
<dbReference type="PANTHER" id="PTHR13101:SF1">
    <property type="entry name" value="PHOSPHOMEVALONATE KINASE"/>
    <property type="match status" value="1"/>
</dbReference>
<sequence>MRGDLLYAALPEDRALLCQPSAPPEQRSWCSAAAARYATRDFIGQVWTCQCATDQHGAGCCRGLFRDPAMDHLEQLALPSSDRSCSSRVCVLVSGKRASGKDHVASALQSALESEGLAVTRRAAGSINKRAYAAEAGVDLERLEADREFKEAHRVALVRHHQSRNREDPNWCLEEVWAEAVAAGAGVLLMPDFRSLSDLRWFEQRCGGATGLVLLRIGASDDARRARGWQPDAAKDGLYSETDLDSFEGWDACFDNTADSSAGLVEEWVRHTAVPRILAARGEGGGLQRLRRTRREERRARLHARGDARSAPAAPPPQGPPATPFGV</sequence>
<evidence type="ECO:0000256" key="5">
    <source>
        <dbReference type="ARBA" id="ARBA00022516"/>
    </source>
</evidence>
<dbReference type="Proteomes" id="UP001189429">
    <property type="component" value="Unassembled WGS sequence"/>
</dbReference>
<evidence type="ECO:0000256" key="4">
    <source>
        <dbReference type="ARBA" id="ARBA00022490"/>
    </source>
</evidence>
<comment type="caution">
    <text evidence="19">The sequence shown here is derived from an EMBL/GenBank/DDBJ whole genome shotgun (WGS) entry which is preliminary data.</text>
</comment>
<keyword evidence="8" id="KW-0547">Nucleotide-binding</keyword>
<dbReference type="EMBL" id="CAUYUJ010016171">
    <property type="protein sequence ID" value="CAK0862562.1"/>
    <property type="molecule type" value="Genomic_DNA"/>
</dbReference>
<evidence type="ECO:0000256" key="6">
    <source>
        <dbReference type="ARBA" id="ARBA00022548"/>
    </source>
</evidence>
<dbReference type="PANTHER" id="PTHR13101">
    <property type="entry name" value="PHOSPHOMEVALONATE KINASE"/>
    <property type="match status" value="1"/>
</dbReference>
<proteinExistence type="predicted"/>
<feature type="region of interest" description="Disordered" evidence="18">
    <location>
        <begin position="288"/>
        <end position="327"/>
    </location>
</feature>
<dbReference type="InterPro" id="IPR027417">
    <property type="entry name" value="P-loop_NTPase"/>
</dbReference>